<dbReference type="SMART" id="SM00226">
    <property type="entry name" value="LMWPc"/>
    <property type="match status" value="1"/>
</dbReference>
<sequence>MNILFVCSRNKWRSATAETIYKNHPEHQVRSAGTEPSARIKISAKLIIWADLIFVMEKKHKQRIFERFAEEMYEKEIITLDIPDDYQYMDEELIEEINAKVGDYLQKIRK</sequence>
<dbReference type="InterPro" id="IPR036196">
    <property type="entry name" value="Ptyr_pPase_sf"/>
</dbReference>
<comment type="caution">
    <text evidence="2">The sequence shown here is derived from an EMBL/GenBank/DDBJ whole genome shotgun (WGS) entry which is preliminary data.</text>
</comment>
<gene>
    <name evidence="2" type="ORF">BCL90_4020</name>
    <name evidence="3" type="ORF">E3V97_00420</name>
</gene>
<dbReference type="Proteomes" id="UP000273898">
    <property type="component" value="Unassembled WGS sequence"/>
</dbReference>
<evidence type="ECO:0000313" key="3">
    <source>
        <dbReference type="EMBL" id="TFB32533.1"/>
    </source>
</evidence>
<dbReference type="EMBL" id="RCCK01000013">
    <property type="protein sequence ID" value="RLJ73855.1"/>
    <property type="molecule type" value="Genomic_DNA"/>
</dbReference>
<evidence type="ECO:0000313" key="2">
    <source>
        <dbReference type="EMBL" id="RLJ73855.1"/>
    </source>
</evidence>
<proteinExistence type="predicted"/>
<dbReference type="AlphaFoldDB" id="A0A497XVT4"/>
<dbReference type="InterPro" id="IPR023485">
    <property type="entry name" value="Ptyr_pPase"/>
</dbReference>
<dbReference type="SUPFAM" id="SSF52788">
    <property type="entry name" value="Phosphotyrosine protein phosphatases I"/>
    <property type="match status" value="1"/>
</dbReference>
<dbReference type="InterPro" id="IPR016919">
    <property type="entry name" value="UCP029416_PTP"/>
</dbReference>
<dbReference type="Gene3D" id="3.40.50.2300">
    <property type="match status" value="2"/>
</dbReference>
<evidence type="ECO:0000313" key="5">
    <source>
        <dbReference type="Proteomes" id="UP000297429"/>
    </source>
</evidence>
<organism evidence="2 4">
    <name type="scientific">Pedobacter alluvionis</name>
    <dbReference type="NCBI Taxonomy" id="475253"/>
    <lineage>
        <taxon>Bacteria</taxon>
        <taxon>Pseudomonadati</taxon>
        <taxon>Bacteroidota</taxon>
        <taxon>Sphingobacteriia</taxon>
        <taxon>Sphingobacteriales</taxon>
        <taxon>Sphingobacteriaceae</taxon>
        <taxon>Pedobacter</taxon>
    </lineage>
</organism>
<evidence type="ECO:0000313" key="4">
    <source>
        <dbReference type="Proteomes" id="UP000273898"/>
    </source>
</evidence>
<keyword evidence="5" id="KW-1185">Reference proteome</keyword>
<reference evidence="2 4" key="1">
    <citation type="submission" date="2018-10" db="EMBL/GenBank/DDBJ databases">
        <title>Genomic Encyclopedia of Archaeal and Bacterial Type Strains, Phase II (KMG-II): from individual species to whole genera.</title>
        <authorList>
            <person name="Goeker M."/>
        </authorList>
    </citation>
    <scope>NUCLEOTIDE SEQUENCE [LARGE SCALE GENOMIC DNA]</scope>
    <source>
        <strain evidence="2 4">DSM 19624</strain>
    </source>
</reference>
<dbReference type="RefSeq" id="WP_121285933.1">
    <property type="nucleotide sequence ID" value="NZ_RCCK01000013.1"/>
</dbReference>
<dbReference type="EMBL" id="SOPX01000001">
    <property type="protein sequence ID" value="TFB32533.1"/>
    <property type="molecule type" value="Genomic_DNA"/>
</dbReference>
<dbReference type="Proteomes" id="UP000297429">
    <property type="component" value="Unassembled WGS sequence"/>
</dbReference>
<name>A0A497XVT4_9SPHI</name>
<evidence type="ECO:0000259" key="1">
    <source>
        <dbReference type="SMART" id="SM00226"/>
    </source>
</evidence>
<dbReference type="OrthoDB" id="7210484at2"/>
<accession>A0A497XVT4</accession>
<protein>
    <submittedName>
        <fullName evidence="2 3">Protein tyrosine phosphatase</fullName>
    </submittedName>
</protein>
<dbReference type="PIRSF" id="PIRSF029416">
    <property type="entry name" value="UCP029416_PTP"/>
    <property type="match status" value="1"/>
</dbReference>
<reference evidence="3 5" key="2">
    <citation type="submission" date="2019-03" db="EMBL/GenBank/DDBJ databases">
        <authorList>
            <person name="He R.-H."/>
        </authorList>
    </citation>
    <scope>NUCLEOTIDE SEQUENCE [LARGE SCALE GENOMIC DNA]</scope>
    <source>
        <strain evidence="3 5">DSM 19624</strain>
    </source>
</reference>
<feature type="domain" description="Phosphotyrosine protein phosphatase I" evidence="1">
    <location>
        <begin position="1"/>
        <end position="107"/>
    </location>
</feature>